<sequence length="121" mass="13464">MKKTLFALKSRITPSHRKKNETRQNWSSPALDNARTVCQLLSNLGSGGINVPGLQAAGLIAVQIIDIIKKTKGNQTDCEDVVTRIMQLLDPIAKTLQNQNTTDIDLRLTEDLRRFTEFATS</sequence>
<organism evidence="1 2">
    <name type="scientific">Piloderma croceum (strain F 1598)</name>
    <dbReference type="NCBI Taxonomy" id="765440"/>
    <lineage>
        <taxon>Eukaryota</taxon>
        <taxon>Fungi</taxon>
        <taxon>Dikarya</taxon>
        <taxon>Basidiomycota</taxon>
        <taxon>Agaricomycotina</taxon>
        <taxon>Agaricomycetes</taxon>
        <taxon>Agaricomycetidae</taxon>
        <taxon>Atheliales</taxon>
        <taxon>Atheliaceae</taxon>
        <taxon>Piloderma</taxon>
    </lineage>
</organism>
<name>A0A0C3CC76_PILCF</name>
<evidence type="ECO:0000313" key="1">
    <source>
        <dbReference type="EMBL" id="KIM87277.1"/>
    </source>
</evidence>
<dbReference type="Proteomes" id="UP000054166">
    <property type="component" value="Unassembled WGS sequence"/>
</dbReference>
<proteinExistence type="predicted"/>
<dbReference type="GO" id="GO:0007166">
    <property type="term" value="P:cell surface receptor signaling pathway"/>
    <property type="evidence" value="ECO:0007669"/>
    <property type="project" value="InterPro"/>
</dbReference>
<dbReference type="Gene3D" id="1.20.930.20">
    <property type="entry name" value="Adaptor protein Cbl, N-terminal domain"/>
    <property type="match status" value="1"/>
</dbReference>
<keyword evidence="2" id="KW-1185">Reference proteome</keyword>
<accession>A0A0C3CC76</accession>
<reference evidence="1 2" key="1">
    <citation type="submission" date="2014-04" db="EMBL/GenBank/DDBJ databases">
        <authorList>
            <consortium name="DOE Joint Genome Institute"/>
            <person name="Kuo A."/>
            <person name="Tarkka M."/>
            <person name="Buscot F."/>
            <person name="Kohler A."/>
            <person name="Nagy L.G."/>
            <person name="Floudas D."/>
            <person name="Copeland A."/>
            <person name="Barry K.W."/>
            <person name="Cichocki N."/>
            <person name="Veneault-Fourrey C."/>
            <person name="LaButti K."/>
            <person name="Lindquist E.A."/>
            <person name="Lipzen A."/>
            <person name="Lundell T."/>
            <person name="Morin E."/>
            <person name="Murat C."/>
            <person name="Sun H."/>
            <person name="Tunlid A."/>
            <person name="Henrissat B."/>
            <person name="Grigoriev I.V."/>
            <person name="Hibbett D.S."/>
            <person name="Martin F."/>
            <person name="Nordberg H.P."/>
            <person name="Cantor M.N."/>
            <person name="Hua S.X."/>
        </authorList>
    </citation>
    <scope>NUCLEOTIDE SEQUENCE [LARGE SCALE GENOMIC DNA]</scope>
    <source>
        <strain evidence="1 2">F 1598</strain>
    </source>
</reference>
<dbReference type="HOGENOM" id="CLU_2038906_0_0_1"/>
<evidence type="ECO:0000313" key="2">
    <source>
        <dbReference type="Proteomes" id="UP000054166"/>
    </source>
</evidence>
<reference evidence="2" key="2">
    <citation type="submission" date="2015-01" db="EMBL/GenBank/DDBJ databases">
        <title>Evolutionary Origins and Diversification of the Mycorrhizal Mutualists.</title>
        <authorList>
            <consortium name="DOE Joint Genome Institute"/>
            <consortium name="Mycorrhizal Genomics Consortium"/>
            <person name="Kohler A."/>
            <person name="Kuo A."/>
            <person name="Nagy L.G."/>
            <person name="Floudas D."/>
            <person name="Copeland A."/>
            <person name="Barry K.W."/>
            <person name="Cichocki N."/>
            <person name="Veneault-Fourrey C."/>
            <person name="LaButti K."/>
            <person name="Lindquist E.A."/>
            <person name="Lipzen A."/>
            <person name="Lundell T."/>
            <person name="Morin E."/>
            <person name="Murat C."/>
            <person name="Riley R."/>
            <person name="Ohm R."/>
            <person name="Sun H."/>
            <person name="Tunlid A."/>
            <person name="Henrissat B."/>
            <person name="Grigoriev I.V."/>
            <person name="Hibbett D.S."/>
            <person name="Martin F."/>
        </authorList>
    </citation>
    <scope>NUCLEOTIDE SEQUENCE [LARGE SCALE GENOMIC DNA]</scope>
    <source>
        <strain evidence="2">F 1598</strain>
    </source>
</reference>
<dbReference type="InParanoid" id="A0A0C3CC76"/>
<protein>
    <submittedName>
        <fullName evidence="1">Uncharacterized protein</fullName>
    </submittedName>
</protein>
<dbReference type="EMBL" id="KN832979">
    <property type="protein sequence ID" value="KIM87277.1"/>
    <property type="molecule type" value="Genomic_DNA"/>
</dbReference>
<dbReference type="AlphaFoldDB" id="A0A0C3CC76"/>
<gene>
    <name evidence="1" type="ORF">PILCRDRAFT_814765</name>
</gene>
<dbReference type="OrthoDB" id="10477826at2759"/>
<dbReference type="InterPro" id="IPR036537">
    <property type="entry name" value="Adaptor_Cbl_N_dom_sf"/>
</dbReference>